<dbReference type="PANTHER" id="PTHR46211">
    <property type="entry name" value="GLYCEROPHOSPHORYL DIESTER PHOSPHODIESTERASE"/>
    <property type="match status" value="1"/>
</dbReference>
<dbReference type="GO" id="GO:0008889">
    <property type="term" value="F:glycerophosphodiester phosphodiesterase activity"/>
    <property type="evidence" value="ECO:0007669"/>
    <property type="project" value="UniProtKB-EC"/>
</dbReference>
<accession>A0A090X5S2</accession>
<evidence type="ECO:0000313" key="2">
    <source>
        <dbReference type="EMBL" id="GAL80027.1"/>
    </source>
</evidence>
<sequence length="151" mass="17292">MKRILFVKKYLFLIPLLFFNFLLFGQLEMLPSQGVCAHRGAKATHPENTISAFEEAIRLGAQMIEFDVQLTKDNILVIMHDDTVDRTTNGHGLVSKLTFEEIRKLDAGSWKSAKYVGEKIPTLHDVLQIMPNNIWLNIHLKGGKENRCRSR</sequence>
<protein>
    <submittedName>
        <fullName evidence="2">Glycerophosphoryl diester phosphodiesterase</fullName>
        <ecNumber evidence="2">3.1.4.46</ecNumber>
    </submittedName>
</protein>
<dbReference type="Gene3D" id="3.20.20.190">
    <property type="entry name" value="Phosphatidylinositol (PI) phosphodiesterase"/>
    <property type="match status" value="1"/>
</dbReference>
<dbReference type="EC" id="3.1.4.46" evidence="2"/>
<dbReference type="PANTHER" id="PTHR46211:SF14">
    <property type="entry name" value="GLYCEROPHOSPHODIESTER PHOSPHODIESTERASE"/>
    <property type="match status" value="1"/>
</dbReference>
<reference evidence="2" key="1">
    <citation type="journal article" date="2014" name="Genome Announc.">
        <title>Draft Genome Sequences of Marine Flavobacterium Algibacter lectus Strains SS8 and NR4.</title>
        <authorList>
            <person name="Takatani N."/>
            <person name="Nakanishi M."/>
            <person name="Meirelles P."/>
            <person name="Mino S."/>
            <person name="Suda W."/>
            <person name="Oshima K."/>
            <person name="Hattori M."/>
            <person name="Ohkuma M."/>
            <person name="Hosokawa M."/>
            <person name="Miyashita K."/>
            <person name="Thompson F.L."/>
            <person name="Niwa A."/>
            <person name="Sawabe T."/>
            <person name="Sawabe T."/>
        </authorList>
    </citation>
    <scope>NUCLEOTIDE SEQUENCE [LARGE SCALE GENOMIC DNA]</scope>
    <source>
        <strain evidence="2">JCM 19274</strain>
    </source>
</reference>
<dbReference type="InterPro" id="IPR030395">
    <property type="entry name" value="GP_PDE_dom"/>
</dbReference>
<evidence type="ECO:0000313" key="3">
    <source>
        <dbReference type="Proteomes" id="UP000029643"/>
    </source>
</evidence>
<dbReference type="AlphaFoldDB" id="A0A090X5S2"/>
<dbReference type="Proteomes" id="UP000029643">
    <property type="component" value="Unassembled WGS sequence"/>
</dbReference>
<dbReference type="InterPro" id="IPR017946">
    <property type="entry name" value="PLC-like_Pdiesterase_TIM-brl"/>
</dbReference>
<feature type="domain" description="GP-PDE" evidence="1">
    <location>
        <begin position="33"/>
        <end position="151"/>
    </location>
</feature>
<proteinExistence type="predicted"/>
<dbReference type="SUPFAM" id="SSF51695">
    <property type="entry name" value="PLC-like phosphodiesterases"/>
    <property type="match status" value="1"/>
</dbReference>
<gene>
    <name evidence="2" type="ORF">JCM19274_2699</name>
</gene>
<dbReference type="EMBL" id="BBNU01000008">
    <property type="protein sequence ID" value="GAL80027.1"/>
    <property type="molecule type" value="Genomic_DNA"/>
</dbReference>
<name>A0A090X5S2_9FLAO</name>
<comment type="caution">
    <text evidence="2">The sequence shown here is derived from an EMBL/GenBank/DDBJ whole genome shotgun (WGS) entry which is preliminary data.</text>
</comment>
<dbReference type="RefSeq" id="WP_052416070.1">
    <property type="nucleotide sequence ID" value="NZ_BBNU01000008.1"/>
</dbReference>
<evidence type="ECO:0000259" key="1">
    <source>
        <dbReference type="PROSITE" id="PS51704"/>
    </source>
</evidence>
<organism evidence="2 3">
    <name type="scientific">Algibacter lectus</name>
    <dbReference type="NCBI Taxonomy" id="221126"/>
    <lineage>
        <taxon>Bacteria</taxon>
        <taxon>Pseudomonadati</taxon>
        <taxon>Bacteroidota</taxon>
        <taxon>Flavobacteriia</taxon>
        <taxon>Flavobacteriales</taxon>
        <taxon>Flavobacteriaceae</taxon>
        <taxon>Algibacter</taxon>
    </lineage>
</organism>
<dbReference type="GO" id="GO:0006629">
    <property type="term" value="P:lipid metabolic process"/>
    <property type="evidence" value="ECO:0007669"/>
    <property type="project" value="InterPro"/>
</dbReference>
<keyword evidence="2" id="KW-0378">Hydrolase</keyword>
<dbReference type="PROSITE" id="PS51704">
    <property type="entry name" value="GP_PDE"/>
    <property type="match status" value="1"/>
</dbReference>
<dbReference type="Pfam" id="PF03009">
    <property type="entry name" value="GDPD"/>
    <property type="match status" value="1"/>
</dbReference>